<dbReference type="Pfam" id="PF15365">
    <property type="entry name" value="PNRC"/>
    <property type="match status" value="1"/>
</dbReference>
<evidence type="ECO:0008006" key="4">
    <source>
        <dbReference type="Google" id="ProtNLM"/>
    </source>
</evidence>
<name>A0A420U0I0_GIBIN</name>
<feature type="region of interest" description="Disordered" evidence="1">
    <location>
        <begin position="1"/>
        <end position="303"/>
    </location>
</feature>
<reference evidence="2 3" key="1">
    <citation type="journal article" date="2018" name="Sci. Rep.">
        <title>Characterisation of pathogen-specific regions and novel effector candidates in Fusarium oxysporum f. sp. cepae.</title>
        <authorList>
            <person name="Armitage A.D."/>
            <person name="Taylor A."/>
            <person name="Sobczyk M.K."/>
            <person name="Baxter L."/>
            <person name="Greenfield B.P."/>
            <person name="Bates H.J."/>
            <person name="Wilson F."/>
            <person name="Jackson A.C."/>
            <person name="Ott S."/>
            <person name="Harrison R.J."/>
            <person name="Clarkson J.P."/>
        </authorList>
    </citation>
    <scope>NUCLEOTIDE SEQUENCE [LARGE SCALE GENOMIC DNA]</scope>
    <source>
        <strain evidence="2 3">Fp_A8</strain>
    </source>
</reference>
<proteinExistence type="predicted"/>
<evidence type="ECO:0000256" key="1">
    <source>
        <dbReference type="SAM" id="MobiDB-lite"/>
    </source>
</evidence>
<dbReference type="InterPro" id="IPR028322">
    <property type="entry name" value="PNRC-like_rgn"/>
</dbReference>
<feature type="compositionally biased region" description="Basic and acidic residues" evidence="1">
    <location>
        <begin position="193"/>
        <end position="202"/>
    </location>
</feature>
<accession>A0A420U0I0</accession>
<dbReference type="EMBL" id="MRDB01000005">
    <property type="protein sequence ID" value="RKL47265.1"/>
    <property type="molecule type" value="Genomic_DNA"/>
</dbReference>
<feature type="compositionally biased region" description="Polar residues" evidence="1">
    <location>
        <begin position="60"/>
        <end position="70"/>
    </location>
</feature>
<feature type="compositionally biased region" description="Low complexity" evidence="1">
    <location>
        <begin position="75"/>
        <end position="86"/>
    </location>
</feature>
<feature type="compositionally biased region" description="Low complexity" evidence="1">
    <location>
        <begin position="128"/>
        <end position="139"/>
    </location>
</feature>
<dbReference type="AlphaFoldDB" id="A0A420U0I0"/>
<evidence type="ECO:0000313" key="2">
    <source>
        <dbReference type="EMBL" id="RKL47265.1"/>
    </source>
</evidence>
<feature type="compositionally biased region" description="Polar residues" evidence="1">
    <location>
        <begin position="203"/>
        <end position="222"/>
    </location>
</feature>
<feature type="compositionally biased region" description="Polar residues" evidence="1">
    <location>
        <begin position="236"/>
        <end position="248"/>
    </location>
</feature>
<gene>
    <name evidence="2" type="ORF">BFJ72_g2256</name>
</gene>
<dbReference type="GO" id="GO:0016071">
    <property type="term" value="P:mRNA metabolic process"/>
    <property type="evidence" value="ECO:0007669"/>
    <property type="project" value="UniProtKB-ARBA"/>
</dbReference>
<sequence>MSETPSQPTTTPARRRNGRGNGRPAAQKAYASENDVASIDPARYDRAPRTPQKGAGTDSPHAQLSHTNSKQRPRNANNSNNNNNNNNKHRGKNGPHSPESARPGRHTPPHQSSSMKSVSAFAGATFHASPAPSALPLPSFVSRSVTESPSVSKTSRNILQEPSPPTDTEAPTPLRQSASDVQESPLDFMFRAHRQEKERQRSESTSSFRPSGLVTESPSAQSPFGPGSIPKPATATLPQTARNPTRFQSGGIDSVELDGTPGRPMGPAFSTPYQERIKAARSNSARSPADLSATQPKPNVVPEDPTEALKKFLFIGNGTNVSQSAPNGFAPAPAPAPAPALPAQHYNYVRSGPSVPASCDGRSNNLQAMENDLRRILKLDLSTGSPGADQRLFS</sequence>
<dbReference type="Proteomes" id="UP000283569">
    <property type="component" value="Unassembled WGS sequence"/>
</dbReference>
<comment type="caution">
    <text evidence="2">The sequence shown here is derived from an EMBL/GenBank/DDBJ whole genome shotgun (WGS) entry which is preliminary data.</text>
</comment>
<protein>
    <recommendedName>
        <fullName evidence="4">Proteophosphoglycan 5</fullName>
    </recommendedName>
</protein>
<evidence type="ECO:0000313" key="3">
    <source>
        <dbReference type="Proteomes" id="UP000283569"/>
    </source>
</evidence>
<feature type="compositionally biased region" description="Polar residues" evidence="1">
    <location>
        <begin position="141"/>
        <end position="160"/>
    </location>
</feature>
<feature type="compositionally biased region" description="Polar residues" evidence="1">
    <location>
        <begin position="281"/>
        <end position="297"/>
    </location>
</feature>
<organism evidence="2 3">
    <name type="scientific">Gibberella intermedia</name>
    <name type="common">Bulb rot disease fungus</name>
    <name type="synonym">Fusarium proliferatum</name>
    <dbReference type="NCBI Taxonomy" id="948311"/>
    <lineage>
        <taxon>Eukaryota</taxon>
        <taxon>Fungi</taxon>
        <taxon>Dikarya</taxon>
        <taxon>Ascomycota</taxon>
        <taxon>Pezizomycotina</taxon>
        <taxon>Sordariomycetes</taxon>
        <taxon>Hypocreomycetidae</taxon>
        <taxon>Hypocreales</taxon>
        <taxon>Nectriaceae</taxon>
        <taxon>Fusarium</taxon>
        <taxon>Fusarium fujikuroi species complex</taxon>
    </lineage>
</organism>